<gene>
    <name evidence="1" type="ORF">BAE44_0007280</name>
</gene>
<dbReference type="STRING" id="888268.A0A1E5W2V9"/>
<dbReference type="EMBL" id="LWDX02022887">
    <property type="protein sequence ID" value="OEL31701.1"/>
    <property type="molecule type" value="Genomic_DNA"/>
</dbReference>
<accession>A0A1E5W2V9</accession>
<evidence type="ECO:0000313" key="2">
    <source>
        <dbReference type="Proteomes" id="UP000095767"/>
    </source>
</evidence>
<dbReference type="AlphaFoldDB" id="A0A1E5W2V9"/>
<evidence type="ECO:0008006" key="3">
    <source>
        <dbReference type="Google" id="ProtNLM"/>
    </source>
</evidence>
<keyword evidence="2" id="KW-1185">Reference proteome</keyword>
<proteinExistence type="predicted"/>
<evidence type="ECO:0000313" key="1">
    <source>
        <dbReference type="EMBL" id="OEL31701.1"/>
    </source>
</evidence>
<sequence length="227" mass="25873">LNHRYVHAPPVPDDLAASVPRCDWRRFTFLLAPAADEDDVDDDDDKEERAPFSVISTAMESENKKRVVAFVFCSGNGKWWCIAYPYLPLVAHRCSFAHGCFYWTVASSMGYSLVLDTREMKFSTIDLRPPFLCRSERAIADTGEGMLGLLVFDNMAVDLYRKIWRNNGGVGAEEWQLCKTSNLWCSWQYHTLELKTLILERLGVSNRPVFSSHVYARFPPLLAPPSL</sequence>
<comment type="caution">
    <text evidence="1">The sequence shown here is derived from an EMBL/GenBank/DDBJ whole genome shotgun (WGS) entry which is preliminary data.</text>
</comment>
<dbReference type="OrthoDB" id="694761at2759"/>
<name>A0A1E5W2V9_9POAL</name>
<dbReference type="Proteomes" id="UP000095767">
    <property type="component" value="Unassembled WGS sequence"/>
</dbReference>
<dbReference type="PANTHER" id="PTHR31264:SF7">
    <property type="entry name" value="F-BOX DOMAIN CONTAINING PROTEIN, EXPRESSED"/>
    <property type="match status" value="1"/>
</dbReference>
<protein>
    <recommendedName>
        <fullName evidence="3">F-box associated domain-containing protein</fullName>
    </recommendedName>
</protein>
<feature type="non-terminal residue" evidence="1">
    <location>
        <position position="1"/>
    </location>
</feature>
<dbReference type="PANTHER" id="PTHR31264">
    <property type="entry name" value="OS07G0554500 PROTEIN-RELATED"/>
    <property type="match status" value="1"/>
</dbReference>
<organism evidence="1 2">
    <name type="scientific">Dichanthelium oligosanthes</name>
    <dbReference type="NCBI Taxonomy" id="888268"/>
    <lineage>
        <taxon>Eukaryota</taxon>
        <taxon>Viridiplantae</taxon>
        <taxon>Streptophyta</taxon>
        <taxon>Embryophyta</taxon>
        <taxon>Tracheophyta</taxon>
        <taxon>Spermatophyta</taxon>
        <taxon>Magnoliopsida</taxon>
        <taxon>Liliopsida</taxon>
        <taxon>Poales</taxon>
        <taxon>Poaceae</taxon>
        <taxon>PACMAD clade</taxon>
        <taxon>Panicoideae</taxon>
        <taxon>Panicodae</taxon>
        <taxon>Paniceae</taxon>
        <taxon>Dichantheliinae</taxon>
        <taxon>Dichanthelium</taxon>
    </lineage>
</organism>
<reference evidence="1 2" key="1">
    <citation type="submission" date="2016-09" db="EMBL/GenBank/DDBJ databases">
        <title>The draft genome of Dichanthelium oligosanthes: A C3 panicoid grass species.</title>
        <authorList>
            <person name="Studer A.J."/>
            <person name="Schnable J.C."/>
            <person name="Brutnell T.P."/>
        </authorList>
    </citation>
    <scope>NUCLEOTIDE SEQUENCE [LARGE SCALE GENOMIC DNA]</scope>
    <source>
        <strain evidence="2">cv. Kellogg 1175</strain>
        <tissue evidence="1">Leaf</tissue>
    </source>
</reference>